<dbReference type="AlphaFoldDB" id="A0A6G1S468"/>
<evidence type="ECO:0000313" key="8">
    <source>
        <dbReference type="EMBL" id="MDE45295.1"/>
    </source>
</evidence>
<dbReference type="EC" id="2.1.1.319" evidence="1"/>
<dbReference type="CDD" id="cd02440">
    <property type="entry name" value="AdoMet_MTases"/>
    <property type="match status" value="1"/>
</dbReference>
<keyword evidence="3 6" id="KW-0808">Transferase</keyword>
<dbReference type="GO" id="GO:0005634">
    <property type="term" value="C:nucleus"/>
    <property type="evidence" value="ECO:0007669"/>
    <property type="project" value="TreeGrafter"/>
</dbReference>
<gene>
    <name evidence="8" type="primary">prmt1</name>
    <name evidence="8" type="ORF">g.10528</name>
</gene>
<evidence type="ECO:0000256" key="2">
    <source>
        <dbReference type="ARBA" id="ARBA00022603"/>
    </source>
</evidence>
<dbReference type="Gene3D" id="2.70.160.11">
    <property type="entry name" value="Hnrnp arginine n-methyltransferase1"/>
    <property type="match status" value="1"/>
</dbReference>
<evidence type="ECO:0000256" key="4">
    <source>
        <dbReference type="ARBA" id="ARBA00022691"/>
    </source>
</evidence>
<evidence type="ECO:0000259" key="7">
    <source>
        <dbReference type="Pfam" id="PF22528"/>
    </source>
</evidence>
<comment type="catalytic activity">
    <reaction evidence="5">
        <text>L-arginyl-[protein] + S-adenosyl-L-methionine = N(omega)-methyl-L-arginyl-[protein] + S-adenosyl-L-homocysteine + H(+)</text>
        <dbReference type="Rhea" id="RHEA:48100"/>
        <dbReference type="Rhea" id="RHEA-COMP:10532"/>
        <dbReference type="Rhea" id="RHEA-COMP:11990"/>
        <dbReference type="ChEBI" id="CHEBI:15378"/>
        <dbReference type="ChEBI" id="CHEBI:29965"/>
        <dbReference type="ChEBI" id="CHEBI:57856"/>
        <dbReference type="ChEBI" id="CHEBI:59789"/>
        <dbReference type="ChEBI" id="CHEBI:65280"/>
    </reaction>
    <physiologicalReaction direction="left-to-right" evidence="5">
        <dbReference type="Rhea" id="RHEA:48101"/>
    </physiologicalReaction>
</comment>
<organism evidence="8">
    <name type="scientific">Aceria tosichella</name>
    <name type="common">wheat curl mite</name>
    <dbReference type="NCBI Taxonomy" id="561515"/>
    <lineage>
        <taxon>Eukaryota</taxon>
        <taxon>Metazoa</taxon>
        <taxon>Ecdysozoa</taxon>
        <taxon>Arthropoda</taxon>
        <taxon>Chelicerata</taxon>
        <taxon>Arachnida</taxon>
        <taxon>Acari</taxon>
        <taxon>Acariformes</taxon>
        <taxon>Trombidiformes</taxon>
        <taxon>Prostigmata</taxon>
        <taxon>Eupodina</taxon>
        <taxon>Eriophyoidea</taxon>
        <taxon>Eriophyidae</taxon>
        <taxon>Eriophyinae</taxon>
        <taxon>Aceriini</taxon>
        <taxon>Aceria</taxon>
    </lineage>
</organism>
<dbReference type="FunFam" id="3.40.50.150:FF:000003">
    <property type="entry name" value="Blast:Protein arginine N-methyltransferase 1"/>
    <property type="match status" value="1"/>
</dbReference>
<evidence type="ECO:0000256" key="5">
    <source>
        <dbReference type="ARBA" id="ARBA00049303"/>
    </source>
</evidence>
<dbReference type="EMBL" id="GGYP01000524">
    <property type="protein sequence ID" value="MDE45295.1"/>
    <property type="molecule type" value="Transcribed_RNA"/>
</dbReference>
<dbReference type="InterPro" id="IPR055135">
    <property type="entry name" value="PRMT_dom"/>
</dbReference>
<dbReference type="PANTHER" id="PTHR11006">
    <property type="entry name" value="PROTEIN ARGININE N-METHYLTRANSFERASE"/>
    <property type="match status" value="1"/>
</dbReference>
<dbReference type="InterPro" id="IPR029063">
    <property type="entry name" value="SAM-dependent_MTases_sf"/>
</dbReference>
<name>A0A6G1S468_9ACAR</name>
<dbReference type="GO" id="GO:0042054">
    <property type="term" value="F:histone methyltransferase activity"/>
    <property type="evidence" value="ECO:0007669"/>
    <property type="project" value="TreeGrafter"/>
</dbReference>
<dbReference type="PROSITE" id="PS51678">
    <property type="entry name" value="SAM_MT_PRMT"/>
    <property type="match status" value="1"/>
</dbReference>
<dbReference type="PANTHER" id="PTHR11006:SF124">
    <property type="entry name" value="ARGININE METHYLTRANSFERASE 1-RELATED"/>
    <property type="match status" value="1"/>
</dbReference>
<dbReference type="Gene3D" id="3.40.50.150">
    <property type="entry name" value="Vaccinia Virus protein VP39"/>
    <property type="match status" value="1"/>
</dbReference>
<evidence type="ECO:0000256" key="1">
    <source>
        <dbReference type="ARBA" id="ARBA00011925"/>
    </source>
</evidence>
<reference evidence="8" key="1">
    <citation type="submission" date="2018-10" db="EMBL/GenBank/DDBJ databases">
        <title>Transcriptome assembly of Aceria tosichella (Wheat curl mite) Type 2.</title>
        <authorList>
            <person name="Scully E.D."/>
            <person name="Geib S.M."/>
            <person name="Palmer N.A."/>
            <person name="Gupta A.K."/>
            <person name="Sarath G."/>
            <person name="Tatineni S."/>
        </authorList>
    </citation>
    <scope>NUCLEOTIDE SEQUENCE</scope>
    <source>
        <strain evidence="8">LincolnNE</strain>
    </source>
</reference>
<dbReference type="GO" id="GO:0032259">
    <property type="term" value="P:methylation"/>
    <property type="evidence" value="ECO:0007669"/>
    <property type="project" value="UniProtKB-KW"/>
</dbReference>
<sequence length="343" mass="39802">MSLAPIASHPATEDMTSKDYYFDSYGHYAIHEEMLKDEIRTSTYRKAIEWNSHLFQDKVVMDVGCGTGILSMFAAKAGAKCVIAVDCSNIVDLAKKIVEENKLSHKIVVVKSKIEDIKSLPRDFQEVDIIISEWMGYCLFYESMLDTVIYARDKWLKKNGLLFPDRAKLFLAAIEDRAYKHKKINFWDDVYGFKMSCIKELAISEPLVDHVDPRQIVTGHSSVKEVNLLKVTKEDLTFEVAFRLPVRKDEYVHAFMTYFTVDFTACHTPTGFSTSPEANKYTHWKQTVFYLPDEMAVRKGEEIKGKFKMTPNEVNRRDLDFELEINFMGKISTLQQRFHYKMR</sequence>
<dbReference type="Pfam" id="PF22528">
    <property type="entry name" value="PRMT_C"/>
    <property type="match status" value="1"/>
</dbReference>
<dbReference type="GO" id="GO:0035242">
    <property type="term" value="F:protein-arginine omega-N asymmetric methyltransferase activity"/>
    <property type="evidence" value="ECO:0007669"/>
    <property type="project" value="UniProtKB-EC"/>
</dbReference>
<dbReference type="GO" id="GO:0035241">
    <property type="term" value="F:protein-arginine omega-N monomethyltransferase activity"/>
    <property type="evidence" value="ECO:0007669"/>
    <property type="project" value="TreeGrafter"/>
</dbReference>
<dbReference type="FunFam" id="2.70.160.11:FF:000001">
    <property type="entry name" value="Blast:Protein arginine N-methyltransferase 1"/>
    <property type="match status" value="1"/>
</dbReference>
<protein>
    <recommendedName>
        <fullName evidence="1">type I protein arginine methyltransferase</fullName>
        <ecNumber evidence="1">2.1.1.319</ecNumber>
    </recommendedName>
</protein>
<keyword evidence="2 6" id="KW-0489">Methyltransferase</keyword>
<evidence type="ECO:0000256" key="3">
    <source>
        <dbReference type="ARBA" id="ARBA00022679"/>
    </source>
</evidence>
<feature type="domain" description="Protein arginine N-methyltransferase" evidence="7">
    <location>
        <begin position="165"/>
        <end position="328"/>
    </location>
</feature>
<dbReference type="InterPro" id="IPR025799">
    <property type="entry name" value="Arg_MeTrfase"/>
</dbReference>
<proteinExistence type="predicted"/>
<keyword evidence="4 6" id="KW-0949">S-adenosyl-L-methionine</keyword>
<accession>A0A6G1S468</accession>
<evidence type="ECO:0000256" key="6">
    <source>
        <dbReference type="PROSITE-ProRule" id="PRU01015"/>
    </source>
</evidence>
<dbReference type="SUPFAM" id="SSF53335">
    <property type="entry name" value="S-adenosyl-L-methionine-dependent methyltransferases"/>
    <property type="match status" value="1"/>
</dbReference>
<dbReference type="Pfam" id="PF06325">
    <property type="entry name" value="PrmA"/>
    <property type="match status" value="1"/>
</dbReference>